<evidence type="ECO:0000256" key="1">
    <source>
        <dbReference type="PROSITE-ProRule" id="PRU00285"/>
    </source>
</evidence>
<dbReference type="InterPro" id="IPR008978">
    <property type="entry name" value="HSP20-like_chaperone"/>
</dbReference>
<reference evidence="4 7" key="2">
    <citation type="submission" date="2019-07" db="EMBL/GenBank/DDBJ databases">
        <title>Whole genome shotgun sequence of Staphylococcus kloosii NBRC 109624.</title>
        <authorList>
            <person name="Hosoyama A."/>
            <person name="Uohara A."/>
            <person name="Ohji S."/>
            <person name="Ichikawa N."/>
        </authorList>
    </citation>
    <scope>NUCLEOTIDE SEQUENCE [LARGE SCALE GENOMIC DNA]</scope>
    <source>
        <strain evidence="4 7">NBRC 109624</strain>
    </source>
</reference>
<dbReference type="SUPFAM" id="SSF49764">
    <property type="entry name" value="HSP20-like chaperones"/>
    <property type="match status" value="1"/>
</dbReference>
<keyword evidence="4" id="KW-0346">Stress response</keyword>
<dbReference type="InterPro" id="IPR031107">
    <property type="entry name" value="Small_HSP"/>
</dbReference>
<evidence type="ECO:0000313" key="6">
    <source>
        <dbReference type="Proteomes" id="UP000075418"/>
    </source>
</evidence>
<comment type="similarity">
    <text evidence="1 2">Belongs to the small heat shock protein (HSP20) family.</text>
</comment>
<dbReference type="Pfam" id="PF00011">
    <property type="entry name" value="HSP20"/>
    <property type="match status" value="1"/>
</dbReference>
<comment type="caution">
    <text evidence="5">The sequence shown here is derived from an EMBL/GenBank/DDBJ whole genome shotgun (WGS) entry which is preliminary data.</text>
</comment>
<dbReference type="Gene3D" id="2.60.40.790">
    <property type="match status" value="1"/>
</dbReference>
<dbReference type="Proteomes" id="UP000075418">
    <property type="component" value="Unassembled WGS sequence"/>
</dbReference>
<evidence type="ECO:0000313" key="4">
    <source>
        <dbReference type="EMBL" id="GEP81167.1"/>
    </source>
</evidence>
<protein>
    <submittedName>
        <fullName evidence="4">18 kDa heat shock protein</fullName>
    </submittedName>
    <submittedName>
        <fullName evidence="5">Heat-shock protein</fullName>
    </submittedName>
</protein>
<dbReference type="OrthoDB" id="9811615at2"/>
<dbReference type="EMBL" id="BKAQ01000003">
    <property type="protein sequence ID" value="GEP81167.1"/>
    <property type="molecule type" value="Genomic_DNA"/>
</dbReference>
<evidence type="ECO:0000259" key="3">
    <source>
        <dbReference type="PROSITE" id="PS01031"/>
    </source>
</evidence>
<evidence type="ECO:0000256" key="2">
    <source>
        <dbReference type="RuleBase" id="RU003616"/>
    </source>
</evidence>
<dbReference type="GeneID" id="69904177"/>
<dbReference type="CDD" id="cd06471">
    <property type="entry name" value="ACD_LpsHSP_like"/>
    <property type="match status" value="1"/>
</dbReference>
<proteinExistence type="inferred from homology"/>
<evidence type="ECO:0000313" key="5">
    <source>
        <dbReference type="EMBL" id="KYH13714.1"/>
    </source>
</evidence>
<feature type="domain" description="SHSP" evidence="3">
    <location>
        <begin position="30"/>
        <end position="142"/>
    </location>
</feature>
<keyword evidence="7" id="KW-1185">Reference proteome</keyword>
<name>A0A151A2S1_9STAP</name>
<evidence type="ECO:0000313" key="7">
    <source>
        <dbReference type="Proteomes" id="UP000321040"/>
    </source>
</evidence>
<dbReference type="RefSeq" id="WP_061853945.1">
    <property type="nucleotide sequence ID" value="NZ_BKAQ01000003.1"/>
</dbReference>
<dbReference type="Proteomes" id="UP000321040">
    <property type="component" value="Unassembled WGS sequence"/>
</dbReference>
<organism evidence="5 6">
    <name type="scientific">Staphylococcus kloosii</name>
    <dbReference type="NCBI Taxonomy" id="29384"/>
    <lineage>
        <taxon>Bacteria</taxon>
        <taxon>Bacillati</taxon>
        <taxon>Bacillota</taxon>
        <taxon>Bacilli</taxon>
        <taxon>Bacillales</taxon>
        <taxon>Staphylococcaceae</taxon>
        <taxon>Staphylococcus</taxon>
    </lineage>
</organism>
<dbReference type="AlphaFoldDB" id="A0A151A2S1"/>
<reference evidence="5 6" key="1">
    <citation type="submission" date="2016-02" db="EMBL/GenBank/DDBJ databases">
        <title>Draft genome sequence of hydrocarbon degrading Staphylococcus saprophyticus Strain CNV2, isolated from crude-oil contaminated soil from Noonmati Oil Refinery, Guwahati, Assam, India.</title>
        <authorList>
            <person name="Mukherjee A."/>
            <person name="Chettri B."/>
            <person name="Langpoklakpam J."/>
            <person name="Singh A.K."/>
            <person name="Chattopadhyay D.J."/>
        </authorList>
    </citation>
    <scope>NUCLEOTIDE SEQUENCE [LARGE SCALE GENOMIC DNA]</scope>
    <source>
        <strain evidence="5 6">CNV2</strain>
    </source>
</reference>
<accession>A0A151A2S1</accession>
<sequence>MAFEMKPFNNSFFDVNPSDFFKDFGRQFFDQFPSQNIKTDIKELDDAYEVEAELPGMDKDNIQLQFDNNILTIAGKQTVENEEQDDEGRVIQRERSYSNVSRQFSFNNIDKDNITASYNNGMLHVKLPKSQQEDTSSNIQID</sequence>
<dbReference type="InterPro" id="IPR002068">
    <property type="entry name" value="A-crystallin/Hsp20_dom"/>
</dbReference>
<dbReference type="KEGG" id="skl:C7J89_02415"/>
<dbReference type="EMBL" id="LUGM01000002">
    <property type="protein sequence ID" value="KYH13714.1"/>
    <property type="molecule type" value="Genomic_DNA"/>
</dbReference>
<gene>
    <name evidence="4" type="primary">hsp18</name>
    <name evidence="5" type="ORF">A0131_02690</name>
    <name evidence="4" type="ORF">SKL01_03450</name>
</gene>
<dbReference type="PANTHER" id="PTHR11527">
    <property type="entry name" value="HEAT-SHOCK PROTEIN 20 FAMILY MEMBER"/>
    <property type="match status" value="1"/>
</dbReference>
<dbReference type="PROSITE" id="PS01031">
    <property type="entry name" value="SHSP"/>
    <property type="match status" value="1"/>
</dbReference>